<protein>
    <submittedName>
        <fullName evidence="1">Uncharacterized protein</fullName>
    </submittedName>
</protein>
<keyword evidence="2" id="KW-1185">Reference proteome</keyword>
<evidence type="ECO:0000313" key="2">
    <source>
        <dbReference type="Proteomes" id="UP000032141"/>
    </source>
</evidence>
<proteinExistence type="predicted"/>
<dbReference type="Proteomes" id="UP000032141">
    <property type="component" value="Chromosome C3"/>
</dbReference>
<sequence>MASRSPAMVAAVSSRHFLGFSTYSRCFEFKSLSQMRYPAFLSRRRRVTTVVASAGNLTAPSSWESWKPDKTAKKNYNWRLGYKS</sequence>
<reference evidence="1 2" key="1">
    <citation type="journal article" date="2014" name="Genome Biol.">
        <title>Transcriptome and methylome profiling reveals relics of genome dominance in the mesopolyploid Brassica oleracea.</title>
        <authorList>
            <person name="Parkin I.A."/>
            <person name="Koh C."/>
            <person name="Tang H."/>
            <person name="Robinson S.J."/>
            <person name="Kagale S."/>
            <person name="Clarke W.E."/>
            <person name="Town C.D."/>
            <person name="Nixon J."/>
            <person name="Krishnakumar V."/>
            <person name="Bidwell S.L."/>
            <person name="Denoeud F."/>
            <person name="Belcram H."/>
            <person name="Links M.G."/>
            <person name="Just J."/>
            <person name="Clarke C."/>
            <person name="Bender T."/>
            <person name="Huebert T."/>
            <person name="Mason A.S."/>
            <person name="Pires J.C."/>
            <person name="Barker G."/>
            <person name="Moore J."/>
            <person name="Walley P.G."/>
            <person name="Manoli S."/>
            <person name="Batley J."/>
            <person name="Edwards D."/>
            <person name="Nelson M.N."/>
            <person name="Wang X."/>
            <person name="Paterson A.H."/>
            <person name="King G."/>
            <person name="Bancroft I."/>
            <person name="Chalhoub B."/>
            <person name="Sharpe A.G."/>
        </authorList>
    </citation>
    <scope>NUCLEOTIDE SEQUENCE</scope>
    <source>
        <strain evidence="1 2">cv. TO1000</strain>
    </source>
</reference>
<evidence type="ECO:0000313" key="1">
    <source>
        <dbReference type="EnsemblPlants" id="Bo3g109720.1"/>
    </source>
</evidence>
<organism evidence="1 2">
    <name type="scientific">Brassica oleracea var. oleracea</name>
    <dbReference type="NCBI Taxonomy" id="109376"/>
    <lineage>
        <taxon>Eukaryota</taxon>
        <taxon>Viridiplantae</taxon>
        <taxon>Streptophyta</taxon>
        <taxon>Embryophyta</taxon>
        <taxon>Tracheophyta</taxon>
        <taxon>Spermatophyta</taxon>
        <taxon>Magnoliopsida</taxon>
        <taxon>eudicotyledons</taxon>
        <taxon>Gunneridae</taxon>
        <taxon>Pentapetalae</taxon>
        <taxon>rosids</taxon>
        <taxon>malvids</taxon>
        <taxon>Brassicales</taxon>
        <taxon>Brassicaceae</taxon>
        <taxon>Brassiceae</taxon>
        <taxon>Brassica</taxon>
    </lineage>
</organism>
<name>A0A0D3BG37_BRAOL</name>
<dbReference type="HOGENOM" id="CLU_2530603_0_0_1"/>
<reference evidence="1" key="2">
    <citation type="submission" date="2015-03" db="UniProtKB">
        <authorList>
            <consortium name="EnsemblPlants"/>
        </authorList>
    </citation>
    <scope>IDENTIFICATION</scope>
</reference>
<dbReference type="AlphaFoldDB" id="A0A0D3BG37"/>
<dbReference type="Gramene" id="Bo3g109720.1">
    <property type="protein sequence ID" value="Bo3g109720.1"/>
    <property type="gene ID" value="Bo3g109720"/>
</dbReference>
<dbReference type="EnsemblPlants" id="Bo3g109720.1">
    <property type="protein sequence ID" value="Bo3g109720.1"/>
    <property type="gene ID" value="Bo3g109720"/>
</dbReference>
<accession>A0A0D3BG37</accession>